<evidence type="ECO:0000313" key="1">
    <source>
        <dbReference type="EMBL" id="KRZ00044.1"/>
    </source>
</evidence>
<dbReference type="EMBL" id="JYDS01000950">
    <property type="protein sequence ID" value="KRZ00044.1"/>
    <property type="molecule type" value="Genomic_DNA"/>
</dbReference>
<evidence type="ECO:0000313" key="2">
    <source>
        <dbReference type="Proteomes" id="UP000054805"/>
    </source>
</evidence>
<comment type="caution">
    <text evidence="1">The sequence shown here is derived from an EMBL/GenBank/DDBJ whole genome shotgun (WGS) entry which is preliminary data.</text>
</comment>
<organism evidence="1 2">
    <name type="scientific">Trichinella pseudospiralis</name>
    <name type="common">Parasitic roundworm</name>
    <dbReference type="NCBI Taxonomy" id="6337"/>
    <lineage>
        <taxon>Eukaryota</taxon>
        <taxon>Metazoa</taxon>
        <taxon>Ecdysozoa</taxon>
        <taxon>Nematoda</taxon>
        <taxon>Enoplea</taxon>
        <taxon>Dorylaimia</taxon>
        <taxon>Trichinellida</taxon>
        <taxon>Trichinellidae</taxon>
        <taxon>Trichinella</taxon>
    </lineage>
</organism>
<sequence length="105" mass="12326">MNLAGFLYVAFHVVKCRNMEQPNYLSFEKPFITVRTLIIGKAMQCTASYHTFTQQNSFNVKMCKQKRNDIRHAIKLFTMSRLLCYNYLMLCYGCSEAFNYNSAHN</sequence>
<dbReference type="AlphaFoldDB" id="A0A0V1GP44"/>
<accession>A0A0V1GP44</accession>
<proteinExistence type="predicted"/>
<protein>
    <submittedName>
        <fullName evidence="1">Uncharacterized protein</fullName>
    </submittedName>
</protein>
<gene>
    <name evidence="1" type="ORF">T4B_5393</name>
</gene>
<dbReference type="Proteomes" id="UP000054805">
    <property type="component" value="Unassembled WGS sequence"/>
</dbReference>
<reference evidence="1 2" key="1">
    <citation type="submission" date="2015-01" db="EMBL/GenBank/DDBJ databases">
        <title>Evolution of Trichinella species and genotypes.</title>
        <authorList>
            <person name="Korhonen P.K."/>
            <person name="Edoardo P."/>
            <person name="Giuseppe L.R."/>
            <person name="Gasser R.B."/>
        </authorList>
    </citation>
    <scope>NUCLEOTIDE SEQUENCE [LARGE SCALE GENOMIC DNA]</scope>
    <source>
        <strain evidence="1">ISS588</strain>
    </source>
</reference>
<name>A0A0V1GP44_TRIPS</name>
<keyword evidence="2" id="KW-1185">Reference proteome</keyword>